<dbReference type="Proteomes" id="UP000473531">
    <property type="component" value="Unassembled WGS sequence"/>
</dbReference>
<dbReference type="GO" id="GO:0046872">
    <property type="term" value="F:metal ion binding"/>
    <property type="evidence" value="ECO:0007669"/>
    <property type="project" value="UniProtKB-KW"/>
</dbReference>
<dbReference type="PROSITE" id="PS51007">
    <property type="entry name" value="CYTC"/>
    <property type="match status" value="1"/>
</dbReference>
<accession>A0A6L7GLS6</accession>
<evidence type="ECO:0000256" key="6">
    <source>
        <dbReference type="PROSITE-ProRule" id="PRU00433"/>
    </source>
</evidence>
<dbReference type="PANTHER" id="PTHR11961">
    <property type="entry name" value="CYTOCHROME C"/>
    <property type="match status" value="1"/>
</dbReference>
<dbReference type="Gene3D" id="1.10.760.10">
    <property type="entry name" value="Cytochrome c-like domain"/>
    <property type="match status" value="1"/>
</dbReference>
<keyword evidence="5 6" id="KW-0408">Iron</keyword>
<evidence type="ECO:0000313" key="10">
    <source>
        <dbReference type="Proteomes" id="UP000473531"/>
    </source>
</evidence>
<evidence type="ECO:0000256" key="2">
    <source>
        <dbReference type="ARBA" id="ARBA00022617"/>
    </source>
</evidence>
<evidence type="ECO:0000256" key="4">
    <source>
        <dbReference type="ARBA" id="ARBA00022982"/>
    </source>
</evidence>
<proteinExistence type="predicted"/>
<dbReference type="SUPFAM" id="SSF46626">
    <property type="entry name" value="Cytochrome c"/>
    <property type="match status" value="1"/>
</dbReference>
<sequence>MDDRFNTTAGWVLFAGIIALGLSAVSSRVYHADKAELPEEGGYPIEGAAEEGGEDAGPSLATLLATGDAAAGEKIFAKCTACHTIAQGGPAGIGPNLYGVVGAGIGKHAAGFAYSSDLAGHGGNWDYESLDAWLKSPRAFAAGTKMSFAGLGNPADRANIILYMRENGGGPALPTPEAPAAEEPAADAVLDGAVPATETLGGEAAGAVAAPVPAGEATADKPAA</sequence>
<protein>
    <submittedName>
        <fullName evidence="9">C-type cytochrome</fullName>
    </submittedName>
</protein>
<dbReference type="Pfam" id="PF00034">
    <property type="entry name" value="Cytochrom_C"/>
    <property type="match status" value="1"/>
</dbReference>
<keyword evidence="1" id="KW-0813">Transport</keyword>
<name>A0A6L7GLS6_9SPHN</name>
<dbReference type="AlphaFoldDB" id="A0A6L7GLS6"/>
<dbReference type="OrthoDB" id="9805828at2"/>
<feature type="domain" description="Cytochrome c" evidence="8">
    <location>
        <begin position="67"/>
        <end position="168"/>
    </location>
</feature>
<comment type="caution">
    <text evidence="9">The sequence shown here is derived from an EMBL/GenBank/DDBJ whole genome shotgun (WGS) entry which is preliminary data.</text>
</comment>
<organism evidence="9 10">
    <name type="scientific">Allopontixanthobacter confluentis</name>
    <dbReference type="NCBI Taxonomy" id="1849021"/>
    <lineage>
        <taxon>Bacteria</taxon>
        <taxon>Pseudomonadati</taxon>
        <taxon>Pseudomonadota</taxon>
        <taxon>Alphaproteobacteria</taxon>
        <taxon>Sphingomonadales</taxon>
        <taxon>Erythrobacteraceae</taxon>
        <taxon>Allopontixanthobacter</taxon>
    </lineage>
</organism>
<feature type="compositionally biased region" description="Low complexity" evidence="7">
    <location>
        <begin position="178"/>
        <end position="188"/>
    </location>
</feature>
<gene>
    <name evidence="9" type="ORF">GRI44_12655</name>
</gene>
<keyword evidence="2 6" id="KW-0349">Heme</keyword>
<dbReference type="InterPro" id="IPR009056">
    <property type="entry name" value="Cyt_c-like_dom"/>
</dbReference>
<evidence type="ECO:0000256" key="7">
    <source>
        <dbReference type="SAM" id="MobiDB-lite"/>
    </source>
</evidence>
<reference evidence="9 10" key="1">
    <citation type="submission" date="2019-12" db="EMBL/GenBank/DDBJ databases">
        <title>Genomic-based taxomic classification of the family Erythrobacteraceae.</title>
        <authorList>
            <person name="Xu L."/>
        </authorList>
    </citation>
    <scope>NUCLEOTIDE SEQUENCE [LARGE SCALE GENOMIC DNA]</scope>
    <source>
        <strain evidence="9 10">KCTC 52259</strain>
    </source>
</reference>
<evidence type="ECO:0000313" key="9">
    <source>
        <dbReference type="EMBL" id="MXP15601.1"/>
    </source>
</evidence>
<dbReference type="GO" id="GO:0009055">
    <property type="term" value="F:electron transfer activity"/>
    <property type="evidence" value="ECO:0007669"/>
    <property type="project" value="InterPro"/>
</dbReference>
<evidence type="ECO:0000256" key="3">
    <source>
        <dbReference type="ARBA" id="ARBA00022723"/>
    </source>
</evidence>
<dbReference type="InterPro" id="IPR036909">
    <property type="entry name" value="Cyt_c-like_dom_sf"/>
</dbReference>
<evidence type="ECO:0000259" key="8">
    <source>
        <dbReference type="PROSITE" id="PS51007"/>
    </source>
</evidence>
<dbReference type="RefSeq" id="WP_160602097.1">
    <property type="nucleotide sequence ID" value="NZ_WTYU01000002.1"/>
</dbReference>
<dbReference type="GO" id="GO:0020037">
    <property type="term" value="F:heme binding"/>
    <property type="evidence" value="ECO:0007669"/>
    <property type="project" value="InterPro"/>
</dbReference>
<keyword evidence="3 6" id="KW-0479">Metal-binding</keyword>
<evidence type="ECO:0000256" key="5">
    <source>
        <dbReference type="ARBA" id="ARBA00023004"/>
    </source>
</evidence>
<dbReference type="PRINTS" id="PR00604">
    <property type="entry name" value="CYTCHRMECIAB"/>
</dbReference>
<keyword evidence="4" id="KW-0249">Electron transport</keyword>
<evidence type="ECO:0000256" key="1">
    <source>
        <dbReference type="ARBA" id="ARBA00022448"/>
    </source>
</evidence>
<dbReference type="EMBL" id="WTYU01000002">
    <property type="protein sequence ID" value="MXP15601.1"/>
    <property type="molecule type" value="Genomic_DNA"/>
</dbReference>
<feature type="compositionally biased region" description="Low complexity" evidence="7">
    <location>
        <begin position="195"/>
        <end position="217"/>
    </location>
</feature>
<feature type="region of interest" description="Disordered" evidence="7">
    <location>
        <begin position="171"/>
        <end position="224"/>
    </location>
</feature>
<dbReference type="InterPro" id="IPR002327">
    <property type="entry name" value="Cyt_c_1A/1B"/>
</dbReference>
<keyword evidence="10" id="KW-1185">Reference proteome</keyword>